<gene>
    <name evidence="1" type="ORF">LV85_01215</name>
</gene>
<dbReference type="RefSeq" id="WP_111317290.1">
    <property type="nucleotide sequence ID" value="NZ_QKZT01000004.1"/>
</dbReference>
<reference evidence="1 2" key="1">
    <citation type="submission" date="2018-06" db="EMBL/GenBank/DDBJ databases">
        <title>Genomic Encyclopedia of Archaeal and Bacterial Type Strains, Phase II (KMG-II): from individual species to whole genera.</title>
        <authorList>
            <person name="Goeker M."/>
        </authorList>
    </citation>
    <scope>NUCLEOTIDE SEQUENCE [LARGE SCALE GENOMIC DNA]</scope>
    <source>
        <strain evidence="1 2">DSM 19830</strain>
    </source>
</reference>
<organism evidence="1 2">
    <name type="scientific">Algoriphagus chordae</name>
    <dbReference type="NCBI Taxonomy" id="237019"/>
    <lineage>
        <taxon>Bacteria</taxon>
        <taxon>Pseudomonadati</taxon>
        <taxon>Bacteroidota</taxon>
        <taxon>Cytophagia</taxon>
        <taxon>Cytophagales</taxon>
        <taxon>Cyclobacteriaceae</taxon>
        <taxon>Algoriphagus</taxon>
    </lineage>
</organism>
<proteinExistence type="predicted"/>
<dbReference type="GO" id="GO:0004180">
    <property type="term" value="F:carboxypeptidase activity"/>
    <property type="evidence" value="ECO:0007669"/>
    <property type="project" value="UniProtKB-KW"/>
</dbReference>
<protein>
    <submittedName>
        <fullName evidence="1">Carboxypeptidase-like protein</fullName>
    </submittedName>
</protein>
<dbReference type="SUPFAM" id="SSF49464">
    <property type="entry name" value="Carboxypeptidase regulatory domain-like"/>
    <property type="match status" value="1"/>
</dbReference>
<evidence type="ECO:0000313" key="1">
    <source>
        <dbReference type="EMBL" id="PZX54877.1"/>
    </source>
</evidence>
<keyword evidence="2" id="KW-1185">Reference proteome</keyword>
<keyword evidence="1" id="KW-0378">Hydrolase</keyword>
<dbReference type="AlphaFoldDB" id="A0A2W7RH39"/>
<name>A0A2W7RH39_9BACT</name>
<keyword evidence="1" id="KW-0121">Carboxypeptidase</keyword>
<sequence>MLTNRIKTVFVSFVILFSITPLFLVAQTFTLRGKVLDADTKIFVDGASVTLKGTAHGMPSTGGGNFKFEKVAKDKYTLNINAEGYTTYEQVVNLRNDLDLGEIFLLKHGAAGTGAAIQHSIRANNIMRLLNERPNFMGGNMIYGLPPQAAEVEGDNYLDIKWNTASLLLYKDQKMLEGYRIRYDISSNSFEMLAPESNQISRLAGLRVQNVVWVDSVYKVPRYFVNGMDFLDEGSPISGFFEVIVDGELPLMRRTMAVFKESNYNEALMIGNQNHQIIKRNIYYYLDEKNVIEVPTKRKQLYLIFGEKAEQMKEYINANALSIREPSALFQIFTYYNAMFPDFKPITTRLVEEN</sequence>
<dbReference type="Pfam" id="PF13715">
    <property type="entry name" value="CarbopepD_reg_2"/>
    <property type="match status" value="1"/>
</dbReference>
<dbReference type="EMBL" id="QKZT01000004">
    <property type="protein sequence ID" value="PZX54877.1"/>
    <property type="molecule type" value="Genomic_DNA"/>
</dbReference>
<keyword evidence="1" id="KW-0645">Protease</keyword>
<evidence type="ECO:0000313" key="2">
    <source>
        <dbReference type="Proteomes" id="UP000248882"/>
    </source>
</evidence>
<dbReference type="OrthoDB" id="759189at2"/>
<accession>A0A2W7RH39</accession>
<dbReference type="Proteomes" id="UP000248882">
    <property type="component" value="Unassembled WGS sequence"/>
</dbReference>
<dbReference type="InterPro" id="IPR008969">
    <property type="entry name" value="CarboxyPept-like_regulatory"/>
</dbReference>
<comment type="caution">
    <text evidence="1">The sequence shown here is derived from an EMBL/GenBank/DDBJ whole genome shotgun (WGS) entry which is preliminary data.</text>
</comment>
<dbReference type="Gene3D" id="2.60.40.1120">
    <property type="entry name" value="Carboxypeptidase-like, regulatory domain"/>
    <property type="match status" value="1"/>
</dbReference>